<feature type="region of interest" description="Disordered" evidence="4">
    <location>
        <begin position="103"/>
        <end position="128"/>
    </location>
</feature>
<feature type="domain" description="Misato Segment II tubulin-like" evidence="5">
    <location>
        <begin position="6"/>
        <end position="119"/>
    </location>
</feature>
<keyword evidence="8" id="KW-1185">Reference proteome</keyword>
<evidence type="ECO:0000256" key="1">
    <source>
        <dbReference type="ARBA" id="ARBA00004173"/>
    </source>
</evidence>
<evidence type="ECO:0000313" key="7">
    <source>
        <dbReference type="EMBL" id="BET00442.1"/>
    </source>
</evidence>
<keyword evidence="3" id="KW-0496">Mitochondrion</keyword>
<evidence type="ECO:0000256" key="3">
    <source>
        <dbReference type="ARBA" id="ARBA00023128"/>
    </source>
</evidence>
<organism evidence="7 8">
    <name type="scientific">Nesidiocoris tenuis</name>
    <dbReference type="NCBI Taxonomy" id="355587"/>
    <lineage>
        <taxon>Eukaryota</taxon>
        <taxon>Metazoa</taxon>
        <taxon>Ecdysozoa</taxon>
        <taxon>Arthropoda</taxon>
        <taxon>Hexapoda</taxon>
        <taxon>Insecta</taxon>
        <taxon>Pterygota</taxon>
        <taxon>Neoptera</taxon>
        <taxon>Paraneoptera</taxon>
        <taxon>Hemiptera</taxon>
        <taxon>Heteroptera</taxon>
        <taxon>Panheteroptera</taxon>
        <taxon>Cimicomorpha</taxon>
        <taxon>Miridae</taxon>
        <taxon>Dicyphina</taxon>
        <taxon>Nesidiocoris</taxon>
    </lineage>
</organism>
<evidence type="ECO:0000259" key="5">
    <source>
        <dbReference type="Pfam" id="PF10644"/>
    </source>
</evidence>
<dbReference type="InterPro" id="IPR036525">
    <property type="entry name" value="Tubulin/FtsZ_GTPase_sf"/>
</dbReference>
<dbReference type="Gene3D" id="3.40.50.1440">
    <property type="entry name" value="Tubulin/FtsZ, GTPase domain"/>
    <property type="match status" value="1"/>
</dbReference>
<dbReference type="InterPro" id="IPR029209">
    <property type="entry name" value="DML1/Misato_tubulin"/>
</dbReference>
<name>A0ABN7BBE0_9HEMI</name>
<dbReference type="InterPro" id="IPR019605">
    <property type="entry name" value="Misato_II_tubulin-like"/>
</dbReference>
<evidence type="ECO:0000256" key="4">
    <source>
        <dbReference type="SAM" id="MobiDB-lite"/>
    </source>
</evidence>
<dbReference type="EMBL" id="AP028919">
    <property type="protein sequence ID" value="BET00442.1"/>
    <property type="molecule type" value="Genomic_DNA"/>
</dbReference>
<sequence>MSATGKEIITVQFGSLPNHVGAHYFNLQNANFSFNPDFPSDINHDVLFREGTSEAGAFTYTPRLVVVDFEQSLHSLSKTGRNFVKAPQLEDVKRAVQSDEVEVLRSEPAPEKNEYHEDVAKQSEAADKEDSMDVDVLLKTKYNLNPNSWSEVLTLDLHPRSLTTIPTQLTSGLELAKTTAAVGGQIWKSPSFADEFEDNVRFQLESCDIVQGFHVLTECENMYAGMASACLEYIRDECGKKSIITVPIFSLQDYEMNAIEGRKQLFTSLVNTALNFSRSNDLSDLVAPFSTRVNLWTDGATFNNFNNLSFDGYSAYQSSSIMAAGLELFSTPYRLKRLLDVKMSNIVALLGLPGRKFVGGGVVFPFPERKIDYDILELLKRHKYSSLCPFVDLENTLDVQAVTLKGFRHEMFPTSPALFVSPMNVRIPRTFPDIISSEHDVSNSALYYGRLREVTALSGLCNSREMKTLFETLVGKLRAHNYHKLPGFISNDLEAAELTDSLETLDDIGASYDISMFL</sequence>
<feature type="domain" description="DML1/Misato tubulin" evidence="6">
    <location>
        <begin position="149"/>
        <end position="335"/>
    </location>
</feature>
<accession>A0ABN7BBE0</accession>
<dbReference type="Proteomes" id="UP001307889">
    <property type="component" value="Chromosome 11"/>
</dbReference>
<proteinExistence type="inferred from homology"/>
<protein>
    <submittedName>
        <fullName evidence="7">Misat_Myo_SegII</fullName>
    </submittedName>
</protein>
<dbReference type="PANTHER" id="PTHR13391:SF0">
    <property type="entry name" value="PROTEIN MISATO HOMOLOG 1"/>
    <property type="match status" value="1"/>
</dbReference>
<comment type="similarity">
    <text evidence="2">Belongs to the misato family.</text>
</comment>
<dbReference type="Pfam" id="PF10644">
    <property type="entry name" value="Misat_Tub_SegII"/>
    <property type="match status" value="1"/>
</dbReference>
<evidence type="ECO:0000256" key="2">
    <source>
        <dbReference type="ARBA" id="ARBA00008507"/>
    </source>
</evidence>
<gene>
    <name evidence="7" type="ORF">NTJ_13257</name>
</gene>
<reference evidence="7 8" key="1">
    <citation type="submission" date="2023-09" db="EMBL/GenBank/DDBJ databases">
        <title>Nesidiocoris tenuis whole genome shotgun sequence.</title>
        <authorList>
            <person name="Shibata T."/>
            <person name="Shimoda M."/>
            <person name="Kobayashi T."/>
            <person name="Uehara T."/>
        </authorList>
    </citation>
    <scope>NUCLEOTIDE SEQUENCE [LARGE SCALE GENOMIC DNA]</scope>
    <source>
        <strain evidence="7 8">Japan</strain>
    </source>
</reference>
<evidence type="ECO:0000259" key="6">
    <source>
        <dbReference type="Pfam" id="PF14881"/>
    </source>
</evidence>
<evidence type="ECO:0000313" key="8">
    <source>
        <dbReference type="Proteomes" id="UP001307889"/>
    </source>
</evidence>
<dbReference type="SUPFAM" id="SSF52490">
    <property type="entry name" value="Tubulin nucleotide-binding domain-like"/>
    <property type="match status" value="1"/>
</dbReference>
<dbReference type="Pfam" id="PF14881">
    <property type="entry name" value="Tubulin_3"/>
    <property type="match status" value="1"/>
</dbReference>
<dbReference type="PANTHER" id="PTHR13391">
    <property type="entry name" value="MITOCHONDRIAL DISTRIBUTION REGULATOR MISATO"/>
    <property type="match status" value="1"/>
</dbReference>
<comment type="subcellular location">
    <subcellularLocation>
        <location evidence="1">Mitochondrion</location>
    </subcellularLocation>
</comment>
<dbReference type="InterPro" id="IPR049942">
    <property type="entry name" value="DML1/Misato"/>
</dbReference>